<protein>
    <submittedName>
        <fullName evidence="2">Uncharacterized protein</fullName>
    </submittedName>
</protein>
<dbReference type="AlphaFoldDB" id="A0A165WM15"/>
<evidence type="ECO:0000256" key="1">
    <source>
        <dbReference type="SAM" id="MobiDB-lite"/>
    </source>
</evidence>
<feature type="compositionally biased region" description="Basic and acidic residues" evidence="1">
    <location>
        <begin position="148"/>
        <end position="159"/>
    </location>
</feature>
<evidence type="ECO:0000313" key="2">
    <source>
        <dbReference type="EMBL" id="KZT31317.1"/>
    </source>
</evidence>
<dbReference type="Proteomes" id="UP000076798">
    <property type="component" value="Unassembled WGS sequence"/>
</dbReference>
<name>A0A165WM15_9AGAM</name>
<reference evidence="2 3" key="1">
    <citation type="journal article" date="2016" name="Mol. Biol. Evol.">
        <title>Comparative Genomics of Early-Diverging Mushroom-Forming Fungi Provides Insights into the Origins of Lignocellulose Decay Capabilities.</title>
        <authorList>
            <person name="Nagy L.G."/>
            <person name="Riley R."/>
            <person name="Tritt A."/>
            <person name="Adam C."/>
            <person name="Daum C."/>
            <person name="Floudas D."/>
            <person name="Sun H."/>
            <person name="Yadav J.S."/>
            <person name="Pangilinan J."/>
            <person name="Larsson K.H."/>
            <person name="Matsuura K."/>
            <person name="Barry K."/>
            <person name="Labutti K."/>
            <person name="Kuo R."/>
            <person name="Ohm R.A."/>
            <person name="Bhattacharya S.S."/>
            <person name="Shirouzu T."/>
            <person name="Yoshinaga Y."/>
            <person name="Martin F.M."/>
            <person name="Grigoriev I.V."/>
            <person name="Hibbett D.S."/>
        </authorList>
    </citation>
    <scope>NUCLEOTIDE SEQUENCE [LARGE SCALE GENOMIC DNA]</scope>
    <source>
        <strain evidence="2 3">HHB10207 ss-3</strain>
    </source>
</reference>
<accession>A0A165WM15</accession>
<gene>
    <name evidence="2" type="ORF">SISSUDRAFT_1067861</name>
</gene>
<keyword evidence="3" id="KW-1185">Reference proteome</keyword>
<feature type="region of interest" description="Disordered" evidence="1">
    <location>
        <begin position="143"/>
        <end position="221"/>
    </location>
</feature>
<sequence>MVEIAYIAICPVADGDDSMTPPSLTPASLDRLIQDGLAVDRDGDGPLYVDKNWSEAQLFGYAFELMPHVRRFAKGTGVEAGEFFVGALKKSTRISILPKNPPFTGARWHELTKGQRHRGSRPPLVLAVRKSFSKRRLGVWSNGGFKKPISDKGKGKADDGDTSDDLASEEPLSTVVEKRLKRKAQDVESDDDRPLQPPKKKTRSPTPFPSPAPSPEPEAAPAAPVIAPAPVVAPVVTVPAPVVAVTAPVPAPAPAVANPPAAVIVIPDSPPAHRLRRRPVRPFFQQASTSFNPFA</sequence>
<feature type="compositionally biased region" description="Pro residues" evidence="1">
    <location>
        <begin position="206"/>
        <end position="218"/>
    </location>
</feature>
<organism evidence="2 3">
    <name type="scientific">Sistotremastrum suecicum HHB10207 ss-3</name>
    <dbReference type="NCBI Taxonomy" id="1314776"/>
    <lineage>
        <taxon>Eukaryota</taxon>
        <taxon>Fungi</taxon>
        <taxon>Dikarya</taxon>
        <taxon>Basidiomycota</taxon>
        <taxon>Agaricomycotina</taxon>
        <taxon>Agaricomycetes</taxon>
        <taxon>Sistotremastrales</taxon>
        <taxon>Sistotremastraceae</taxon>
        <taxon>Sistotremastrum</taxon>
    </lineage>
</organism>
<proteinExistence type="predicted"/>
<evidence type="ECO:0000313" key="3">
    <source>
        <dbReference type="Proteomes" id="UP000076798"/>
    </source>
</evidence>
<dbReference type="EMBL" id="KV428655">
    <property type="protein sequence ID" value="KZT31317.1"/>
    <property type="molecule type" value="Genomic_DNA"/>
</dbReference>